<evidence type="ECO:0000256" key="1">
    <source>
        <dbReference type="ARBA" id="ARBA00004651"/>
    </source>
</evidence>
<feature type="transmembrane region" description="Helical" evidence="6">
    <location>
        <begin position="46"/>
        <end position="65"/>
    </location>
</feature>
<feature type="transmembrane region" description="Helical" evidence="6">
    <location>
        <begin position="235"/>
        <end position="259"/>
    </location>
</feature>
<feature type="transmembrane region" description="Helical" evidence="6">
    <location>
        <begin position="71"/>
        <end position="95"/>
    </location>
</feature>
<feature type="transmembrane region" description="Helical" evidence="6">
    <location>
        <begin position="102"/>
        <end position="126"/>
    </location>
</feature>
<dbReference type="EMBL" id="ADZX01000791">
    <property type="protein sequence ID" value="EFK95386.1"/>
    <property type="molecule type" value="Genomic_DNA"/>
</dbReference>
<dbReference type="GO" id="GO:0015658">
    <property type="term" value="F:branched-chain amino acid transmembrane transporter activity"/>
    <property type="evidence" value="ECO:0007669"/>
    <property type="project" value="InterPro"/>
</dbReference>
<comment type="subcellular location">
    <subcellularLocation>
        <location evidence="1">Cell membrane</location>
        <topology evidence="1">Multi-pass membrane protein</topology>
    </subcellularLocation>
</comment>
<keyword evidence="5 6" id="KW-0472">Membrane</keyword>
<feature type="transmembrane region" description="Helical" evidence="6">
    <location>
        <begin position="18"/>
        <end position="39"/>
    </location>
</feature>
<protein>
    <submittedName>
        <fullName evidence="7">Inner-membrane translocator</fullName>
    </submittedName>
</protein>
<evidence type="ECO:0000256" key="3">
    <source>
        <dbReference type="ARBA" id="ARBA00022692"/>
    </source>
</evidence>
<gene>
    <name evidence="7" type="ORF">LDC_2608</name>
</gene>
<feature type="transmembrane region" description="Helical" evidence="6">
    <location>
        <begin position="271"/>
        <end position="290"/>
    </location>
</feature>
<evidence type="ECO:0000256" key="5">
    <source>
        <dbReference type="ARBA" id="ARBA00023136"/>
    </source>
</evidence>
<evidence type="ECO:0000256" key="6">
    <source>
        <dbReference type="SAM" id="Phobius"/>
    </source>
</evidence>
<dbReference type="InterPro" id="IPR001851">
    <property type="entry name" value="ABC_transp_permease"/>
</dbReference>
<proteinExistence type="predicted"/>
<feature type="transmembrane region" description="Helical" evidence="6">
    <location>
        <begin position="146"/>
        <end position="166"/>
    </location>
</feature>
<dbReference type="PANTHER" id="PTHR30482">
    <property type="entry name" value="HIGH-AFFINITY BRANCHED-CHAIN AMINO ACID TRANSPORT SYSTEM PERMEASE"/>
    <property type="match status" value="1"/>
</dbReference>
<keyword evidence="3 6" id="KW-0812">Transmembrane</keyword>
<evidence type="ECO:0000256" key="2">
    <source>
        <dbReference type="ARBA" id="ARBA00022475"/>
    </source>
</evidence>
<evidence type="ECO:0000256" key="4">
    <source>
        <dbReference type="ARBA" id="ARBA00022989"/>
    </source>
</evidence>
<evidence type="ECO:0000313" key="7">
    <source>
        <dbReference type="EMBL" id="EFK95386.1"/>
    </source>
</evidence>
<sequence>MLGAFIVLMPFVPKYGPLIIHVGSLIGIMSIVTLGYHIFFGFTGQINFGMNGFYACGAYATALLIRHTGLHYFAVIPIALAITVMVTLVIGLAVLRLREWVLGLGTCCFGFAALLTVRTIATGFFGGDDGIDLPALTLGGWAATPLFFYYFIMGWVVVCTLLTHFLGKSRVGRAFKAIREDEVAASAMGVNVDHYVRISFLVCGVFGGLAGILYAQWNQWIAPASVTLEVSILPMVATVVGGVGSTAGAILGTVILKILPEVFISLREYRVLMEALVLFLVVRFASQGIVGGLRRLFLWQQAFAGRRTALEPDLNRTR</sequence>
<dbReference type="PANTHER" id="PTHR30482:SF10">
    <property type="entry name" value="HIGH-AFFINITY BRANCHED-CHAIN AMINO ACID TRANSPORT PROTEIN BRAE"/>
    <property type="match status" value="1"/>
</dbReference>
<dbReference type="CDD" id="cd06581">
    <property type="entry name" value="TM_PBP1_LivM_like"/>
    <property type="match status" value="1"/>
</dbReference>
<dbReference type="InterPro" id="IPR043428">
    <property type="entry name" value="LivM-like"/>
</dbReference>
<comment type="caution">
    <text evidence="7">The sequence shown here is derived from an EMBL/GenBank/DDBJ whole genome shotgun (WGS) entry which is preliminary data.</text>
</comment>
<dbReference type="AlphaFoldDB" id="D9PM30"/>
<reference evidence="7" key="1">
    <citation type="submission" date="2010-07" db="EMBL/GenBank/DDBJ databases">
        <authorList>
            <consortium name="CONSOLIDER consortium CSD2007-00005"/>
            <person name="Guazzaroni M.-E."/>
            <person name="Richter M."/>
            <person name="Garcia-Salamanca A."/>
            <person name="Yarza P."/>
            <person name="Ferrer M."/>
        </authorList>
    </citation>
    <scope>NUCLEOTIDE SEQUENCE</scope>
</reference>
<accession>D9PM30</accession>
<name>D9PM30_9ZZZZ</name>
<keyword evidence="2" id="KW-1003">Cell membrane</keyword>
<reference evidence="7" key="2">
    <citation type="journal article" date="2011" name="Microb. Ecol.">
        <title>Taxonomic and Functional Metagenomic Profiling of the Microbial Community in the Anoxic Sediment of a Sub-saline Shallow Lake (Laguna de Carrizo, Central Spain).</title>
        <authorList>
            <person name="Ferrer M."/>
            <person name="Guazzaroni M.E."/>
            <person name="Richter M."/>
            <person name="Garcia-Salamanca A."/>
            <person name="Yarza P."/>
            <person name="Suarez-Suarez A."/>
            <person name="Solano J."/>
            <person name="Alcaide M."/>
            <person name="van Dillewijn P."/>
            <person name="Molina-Henares M.A."/>
            <person name="Lopez-Cortes N."/>
            <person name="Al-Ramahi Y."/>
            <person name="Guerrero C."/>
            <person name="Acosta A."/>
            <person name="de Eugenio L.I."/>
            <person name="Martinez V."/>
            <person name="Marques S."/>
            <person name="Rojo F."/>
            <person name="Santero E."/>
            <person name="Genilloud O."/>
            <person name="Perez-Perez J."/>
            <person name="Rossello-Mora R."/>
            <person name="Ramos J.L."/>
        </authorList>
    </citation>
    <scope>NUCLEOTIDE SEQUENCE</scope>
</reference>
<dbReference type="Pfam" id="PF02653">
    <property type="entry name" value="BPD_transp_2"/>
    <property type="match status" value="1"/>
</dbReference>
<organism evidence="7">
    <name type="scientific">sediment metagenome</name>
    <dbReference type="NCBI Taxonomy" id="749907"/>
    <lineage>
        <taxon>unclassified sequences</taxon>
        <taxon>metagenomes</taxon>
        <taxon>ecological metagenomes</taxon>
    </lineage>
</organism>
<dbReference type="GO" id="GO:0005886">
    <property type="term" value="C:plasma membrane"/>
    <property type="evidence" value="ECO:0007669"/>
    <property type="project" value="UniProtKB-SubCell"/>
</dbReference>
<feature type="transmembrane region" description="Helical" evidence="6">
    <location>
        <begin position="195"/>
        <end position="215"/>
    </location>
</feature>
<keyword evidence="4 6" id="KW-1133">Transmembrane helix</keyword>